<protein>
    <recommendedName>
        <fullName evidence="1">non-specific serine/threonine protein kinase</fullName>
        <ecNumber evidence="1">2.7.11.1</ecNumber>
    </recommendedName>
</protein>
<gene>
    <name evidence="8" type="ORF">GCM10011515_00150</name>
</gene>
<evidence type="ECO:0000313" key="9">
    <source>
        <dbReference type="Proteomes" id="UP000619041"/>
    </source>
</evidence>
<organism evidence="8 9">
    <name type="scientific">Tsuneonella deserti</name>
    <dbReference type="NCBI Taxonomy" id="2035528"/>
    <lineage>
        <taxon>Bacteria</taxon>
        <taxon>Pseudomonadati</taxon>
        <taxon>Pseudomonadota</taxon>
        <taxon>Alphaproteobacteria</taxon>
        <taxon>Sphingomonadales</taxon>
        <taxon>Erythrobacteraceae</taxon>
        <taxon>Tsuneonella</taxon>
    </lineage>
</organism>
<dbReference type="PROSITE" id="PS51146">
    <property type="entry name" value="KAIC"/>
    <property type="match status" value="2"/>
</dbReference>
<accession>A0ABQ1RVR2</accession>
<dbReference type="InterPro" id="IPR027417">
    <property type="entry name" value="P-loop_NTPase"/>
</dbReference>
<keyword evidence="2" id="KW-0597">Phosphoprotein</keyword>
<evidence type="ECO:0000256" key="4">
    <source>
        <dbReference type="ARBA" id="ARBA00022737"/>
    </source>
</evidence>
<dbReference type="CDD" id="cd19488">
    <property type="entry name" value="KaiC-like_N"/>
    <property type="match status" value="1"/>
</dbReference>
<dbReference type="PRINTS" id="PR01874">
    <property type="entry name" value="DNAREPAIRADA"/>
</dbReference>
<evidence type="ECO:0000256" key="1">
    <source>
        <dbReference type="ARBA" id="ARBA00012513"/>
    </source>
</evidence>
<keyword evidence="6" id="KW-0378">Hydrolase</keyword>
<feature type="domain" description="KaiC" evidence="7">
    <location>
        <begin position="250"/>
        <end position="482"/>
    </location>
</feature>
<evidence type="ECO:0000256" key="5">
    <source>
        <dbReference type="ARBA" id="ARBA00022777"/>
    </source>
</evidence>
<dbReference type="InterPro" id="IPR030665">
    <property type="entry name" value="KaiC"/>
</dbReference>
<dbReference type="Proteomes" id="UP000619041">
    <property type="component" value="Unassembled WGS sequence"/>
</dbReference>
<name>A0ABQ1RVR2_9SPHN</name>
<dbReference type="SUPFAM" id="SSF52540">
    <property type="entry name" value="P-loop containing nucleoside triphosphate hydrolases"/>
    <property type="match status" value="2"/>
</dbReference>
<dbReference type="Gene3D" id="3.40.50.300">
    <property type="entry name" value="P-loop containing nucleotide triphosphate hydrolases"/>
    <property type="match status" value="2"/>
</dbReference>
<evidence type="ECO:0000256" key="2">
    <source>
        <dbReference type="ARBA" id="ARBA00022553"/>
    </source>
</evidence>
<dbReference type="EMBL" id="BMKL01000001">
    <property type="protein sequence ID" value="GGD84380.1"/>
    <property type="molecule type" value="Genomic_DNA"/>
</dbReference>
<dbReference type="EC" id="2.7.11.1" evidence="1"/>
<dbReference type="PIRSF" id="PIRSF039117">
    <property type="entry name" value="KaiC"/>
    <property type="match status" value="1"/>
</dbReference>
<comment type="caution">
    <text evidence="8">The sequence shown here is derived from an EMBL/GenBank/DDBJ whole genome shotgun (WGS) entry which is preliminary data.</text>
</comment>
<keyword evidence="4" id="KW-0677">Repeat</keyword>
<reference evidence="9" key="1">
    <citation type="journal article" date="2019" name="Int. J. Syst. Evol. Microbiol.">
        <title>The Global Catalogue of Microorganisms (GCM) 10K type strain sequencing project: providing services to taxonomists for standard genome sequencing and annotation.</title>
        <authorList>
            <consortium name="The Broad Institute Genomics Platform"/>
            <consortium name="The Broad Institute Genome Sequencing Center for Infectious Disease"/>
            <person name="Wu L."/>
            <person name="Ma J."/>
        </authorList>
    </citation>
    <scope>NUCLEOTIDE SEQUENCE [LARGE SCALE GENOMIC DNA]</scope>
    <source>
        <strain evidence="9">CGMCC 1.15959</strain>
    </source>
</reference>
<sequence length="501" mass="54968">MEFSYLPTALIPTGVPGLDPILDGGYAENRVHLVEGQPGSGKTSMALQFLMDGARQGELGLYVTLSETKAELCAVAASHGWTFEGIEIFEMVPPELSLDPNAQQTVFYSSEVELGETVRMVMAEVERVKPKRLVFDSLSEIRLLSQGSLRYRRQVLALKHFFLKMGCTVLMLDDLTSEQDDLNLHSISHGVLRLEQLAALYGAERRRIRCIKMRGVKFRGGYHDFTIERGGLRVYPRLVAAEHHVDFAADVIGSGVAALDALVGGGLDRGTSTLIIGPSGSGKSSLSLQFVYAALQRGEPALVLVFDEVRSVFLRRAQGMGFELQPFLDQGLLHLRQIDPAELTPGELTACVRDSVEGHGVRVVVLDSLSGYLNAMPEEHFMMLQMHEMLSYLNQQGIVTILVLAQHGMVGHMASPVDLTYLSDSVIMLRFFESGGKLRRALSVLKKRTGHHEETIREYRISSHGVAVGEALTEFQGVLTGVPTYLGAESDLLEEAAGREG</sequence>
<evidence type="ECO:0000313" key="8">
    <source>
        <dbReference type="EMBL" id="GGD84380.1"/>
    </source>
</evidence>
<feature type="domain" description="KaiC" evidence="7">
    <location>
        <begin position="9"/>
        <end position="248"/>
    </location>
</feature>
<dbReference type="SMART" id="SM00382">
    <property type="entry name" value="AAA"/>
    <property type="match status" value="2"/>
</dbReference>
<dbReference type="PANTHER" id="PTHR42926:SF1">
    <property type="entry name" value="CIRCADIAN CLOCK OSCILLATOR PROTEIN KAIC 1"/>
    <property type="match status" value="1"/>
</dbReference>
<dbReference type="RefSeq" id="WP_188643262.1">
    <property type="nucleotide sequence ID" value="NZ_BMKL01000001.1"/>
</dbReference>
<proteinExistence type="predicted"/>
<keyword evidence="9" id="KW-1185">Reference proteome</keyword>
<keyword evidence="5" id="KW-0418">Kinase</keyword>
<evidence type="ECO:0000256" key="6">
    <source>
        <dbReference type="ARBA" id="ARBA00022801"/>
    </source>
</evidence>
<dbReference type="PANTHER" id="PTHR42926">
    <property type="match status" value="1"/>
</dbReference>
<evidence type="ECO:0000259" key="7">
    <source>
        <dbReference type="PROSITE" id="PS51146"/>
    </source>
</evidence>
<dbReference type="InterPro" id="IPR051347">
    <property type="entry name" value="Circadian_clock_KaiC-rel"/>
</dbReference>
<dbReference type="InterPro" id="IPR003593">
    <property type="entry name" value="AAA+_ATPase"/>
</dbReference>
<keyword evidence="3" id="KW-0808">Transferase</keyword>
<dbReference type="InterPro" id="IPR010624">
    <property type="entry name" value="KaiC_dom"/>
</dbReference>
<evidence type="ECO:0000256" key="3">
    <source>
        <dbReference type="ARBA" id="ARBA00022679"/>
    </source>
</evidence>
<dbReference type="Pfam" id="PF06745">
    <property type="entry name" value="ATPase"/>
    <property type="match status" value="2"/>
</dbReference>
<dbReference type="InterPro" id="IPR014774">
    <property type="entry name" value="KaiC-like_dom"/>
</dbReference>